<dbReference type="SUPFAM" id="SSF82282">
    <property type="entry name" value="Homocysteine S-methyltransferase"/>
    <property type="match status" value="1"/>
</dbReference>
<reference evidence="8" key="1">
    <citation type="submission" date="2015-01" db="EMBL/GenBank/DDBJ databases">
        <authorList>
            <person name="Aksoy S."/>
            <person name="Warren W."/>
            <person name="Wilson R.K."/>
        </authorList>
    </citation>
    <scope>NUCLEOTIDE SEQUENCE [LARGE SCALE GENOMIC DNA]</scope>
    <source>
        <strain evidence="8">IAEA</strain>
    </source>
</reference>
<dbReference type="Pfam" id="PF02574">
    <property type="entry name" value="S-methyl_trans"/>
    <property type="match status" value="1"/>
</dbReference>
<dbReference type="EnsemblMetazoa" id="GPPI049858-RA">
    <property type="protein sequence ID" value="GPPI049858-PA"/>
    <property type="gene ID" value="GPPI049858"/>
</dbReference>
<dbReference type="VEuPathDB" id="VectorBase:GPPI049858"/>
<reference evidence="7" key="2">
    <citation type="submission" date="2020-05" db="UniProtKB">
        <authorList>
            <consortium name="EnsemblMetazoa"/>
        </authorList>
    </citation>
    <scope>IDENTIFICATION</scope>
    <source>
        <strain evidence="7">IAEA</strain>
    </source>
</reference>
<dbReference type="PANTHER" id="PTHR46015:SF1">
    <property type="entry name" value="HOMOCYSTEINE S-METHYLTRANSFERASE-LIKE ISOFORM 1"/>
    <property type="match status" value="1"/>
</dbReference>
<accession>A0A1B0C5Q4</accession>
<name>A0A1B0C5Q4_9MUSC</name>
<comment type="pathway">
    <text evidence="5">Amino-acid biosynthesis; L-methionine biosynthesis via de novo pathway.</text>
</comment>
<evidence type="ECO:0000313" key="8">
    <source>
        <dbReference type="Proteomes" id="UP000092460"/>
    </source>
</evidence>
<sequence length="133" mass="15184">MQARNKYLERLKDCNRHKEPGLRLIMGSIGHYGAMLHDGSEYTASYTEKLIVDDVAVETILCQMEAEAVTEMLLKDYLDVKFWVSFQCKDELRLAHGENFANAAKSVWELIRKANAVGRLYCIDVNCVNPKVL</sequence>
<keyword evidence="2" id="KW-0808">Transferase</keyword>
<keyword evidence="4" id="KW-0862">Zinc</keyword>
<dbReference type="InterPro" id="IPR051486">
    <property type="entry name" value="Hcy_S-methyltransferase"/>
</dbReference>
<dbReference type="Gene3D" id="3.20.20.330">
    <property type="entry name" value="Homocysteine-binding-like domain"/>
    <property type="match status" value="1"/>
</dbReference>
<dbReference type="InterPro" id="IPR036589">
    <property type="entry name" value="HCY_dom_sf"/>
</dbReference>
<keyword evidence="1" id="KW-0489">Methyltransferase</keyword>
<evidence type="ECO:0000256" key="2">
    <source>
        <dbReference type="ARBA" id="ARBA00022679"/>
    </source>
</evidence>
<dbReference type="AlphaFoldDB" id="A0A1B0C5Q4"/>
<dbReference type="GO" id="GO:0009086">
    <property type="term" value="P:methionine biosynthetic process"/>
    <property type="evidence" value="ECO:0007669"/>
    <property type="project" value="TreeGrafter"/>
</dbReference>
<dbReference type="EMBL" id="JXJN01026175">
    <property type="status" value="NOT_ANNOTATED_CDS"/>
    <property type="molecule type" value="Genomic_DNA"/>
</dbReference>
<proteinExistence type="predicted"/>
<dbReference type="STRING" id="67801.A0A1B0C5Q4"/>
<dbReference type="GO" id="GO:0008898">
    <property type="term" value="F:S-adenosylmethionine-homocysteine S-methyltransferase activity"/>
    <property type="evidence" value="ECO:0007669"/>
    <property type="project" value="TreeGrafter"/>
</dbReference>
<keyword evidence="3" id="KW-0479">Metal-binding</keyword>
<feature type="domain" description="Hcy-binding" evidence="6">
    <location>
        <begin position="19"/>
        <end position="132"/>
    </location>
</feature>
<evidence type="ECO:0000256" key="5">
    <source>
        <dbReference type="ARBA" id="ARBA00034478"/>
    </source>
</evidence>
<keyword evidence="8" id="KW-1185">Reference proteome</keyword>
<dbReference type="Proteomes" id="UP000092460">
    <property type="component" value="Unassembled WGS sequence"/>
</dbReference>
<evidence type="ECO:0000259" key="6">
    <source>
        <dbReference type="Pfam" id="PF02574"/>
    </source>
</evidence>
<evidence type="ECO:0000313" key="7">
    <source>
        <dbReference type="EnsemblMetazoa" id="GPPI049858-PA"/>
    </source>
</evidence>
<dbReference type="PANTHER" id="PTHR46015">
    <property type="entry name" value="ZGC:172121"/>
    <property type="match status" value="1"/>
</dbReference>
<evidence type="ECO:0000256" key="4">
    <source>
        <dbReference type="ARBA" id="ARBA00022833"/>
    </source>
</evidence>
<evidence type="ECO:0000256" key="1">
    <source>
        <dbReference type="ARBA" id="ARBA00022603"/>
    </source>
</evidence>
<protein>
    <recommendedName>
        <fullName evidence="6">Hcy-binding domain-containing protein</fullName>
    </recommendedName>
</protein>
<evidence type="ECO:0000256" key="3">
    <source>
        <dbReference type="ARBA" id="ARBA00022723"/>
    </source>
</evidence>
<dbReference type="GO" id="GO:0033528">
    <property type="term" value="P:S-methylmethionine cycle"/>
    <property type="evidence" value="ECO:0007669"/>
    <property type="project" value="TreeGrafter"/>
</dbReference>
<dbReference type="GO" id="GO:0032259">
    <property type="term" value="P:methylation"/>
    <property type="evidence" value="ECO:0007669"/>
    <property type="project" value="UniProtKB-KW"/>
</dbReference>
<dbReference type="InterPro" id="IPR003726">
    <property type="entry name" value="HCY_dom"/>
</dbReference>
<dbReference type="GO" id="GO:0046872">
    <property type="term" value="F:metal ion binding"/>
    <property type="evidence" value="ECO:0007669"/>
    <property type="project" value="UniProtKB-KW"/>
</dbReference>
<organism evidence="7 8">
    <name type="scientific">Glossina palpalis gambiensis</name>
    <dbReference type="NCBI Taxonomy" id="67801"/>
    <lineage>
        <taxon>Eukaryota</taxon>
        <taxon>Metazoa</taxon>
        <taxon>Ecdysozoa</taxon>
        <taxon>Arthropoda</taxon>
        <taxon>Hexapoda</taxon>
        <taxon>Insecta</taxon>
        <taxon>Pterygota</taxon>
        <taxon>Neoptera</taxon>
        <taxon>Endopterygota</taxon>
        <taxon>Diptera</taxon>
        <taxon>Brachycera</taxon>
        <taxon>Muscomorpha</taxon>
        <taxon>Hippoboscoidea</taxon>
        <taxon>Glossinidae</taxon>
        <taxon>Glossina</taxon>
    </lineage>
</organism>